<proteinExistence type="predicted"/>
<keyword evidence="3" id="KW-1185">Reference proteome</keyword>
<feature type="compositionally biased region" description="Basic and acidic residues" evidence="1">
    <location>
        <begin position="64"/>
        <end position="94"/>
    </location>
</feature>
<feature type="compositionally biased region" description="Basic and acidic residues" evidence="1">
    <location>
        <begin position="32"/>
        <end position="41"/>
    </location>
</feature>
<feature type="compositionally biased region" description="Polar residues" evidence="1">
    <location>
        <begin position="1"/>
        <end position="11"/>
    </location>
</feature>
<name>A0A8J5R294_ZIZPA</name>
<protein>
    <submittedName>
        <fullName evidence="2">Uncharacterized protein</fullName>
    </submittedName>
</protein>
<feature type="region of interest" description="Disordered" evidence="1">
    <location>
        <begin position="1"/>
        <end position="102"/>
    </location>
</feature>
<organism evidence="2 3">
    <name type="scientific">Zizania palustris</name>
    <name type="common">Northern wild rice</name>
    <dbReference type="NCBI Taxonomy" id="103762"/>
    <lineage>
        <taxon>Eukaryota</taxon>
        <taxon>Viridiplantae</taxon>
        <taxon>Streptophyta</taxon>
        <taxon>Embryophyta</taxon>
        <taxon>Tracheophyta</taxon>
        <taxon>Spermatophyta</taxon>
        <taxon>Magnoliopsida</taxon>
        <taxon>Liliopsida</taxon>
        <taxon>Poales</taxon>
        <taxon>Poaceae</taxon>
        <taxon>BOP clade</taxon>
        <taxon>Oryzoideae</taxon>
        <taxon>Oryzeae</taxon>
        <taxon>Zizaniinae</taxon>
        <taxon>Zizania</taxon>
    </lineage>
</organism>
<evidence type="ECO:0000313" key="3">
    <source>
        <dbReference type="Proteomes" id="UP000729402"/>
    </source>
</evidence>
<dbReference type="EMBL" id="JAAALK010000953">
    <property type="protein sequence ID" value="KAG8043901.1"/>
    <property type="molecule type" value="Genomic_DNA"/>
</dbReference>
<evidence type="ECO:0000313" key="2">
    <source>
        <dbReference type="EMBL" id="KAG8043901.1"/>
    </source>
</evidence>
<gene>
    <name evidence="2" type="ORF">GUJ93_ZPchr0458g22464</name>
</gene>
<reference evidence="2" key="1">
    <citation type="journal article" date="2021" name="bioRxiv">
        <title>Whole Genome Assembly and Annotation of Northern Wild Rice, Zizania palustris L., Supports a Whole Genome Duplication in the Zizania Genus.</title>
        <authorList>
            <person name="Haas M."/>
            <person name="Kono T."/>
            <person name="Macchietto M."/>
            <person name="Millas R."/>
            <person name="McGilp L."/>
            <person name="Shao M."/>
            <person name="Duquette J."/>
            <person name="Hirsch C.N."/>
            <person name="Kimball J."/>
        </authorList>
    </citation>
    <scope>NUCLEOTIDE SEQUENCE</scope>
    <source>
        <tissue evidence="2">Fresh leaf tissue</tissue>
    </source>
</reference>
<comment type="caution">
    <text evidence="2">The sequence shown here is derived from an EMBL/GenBank/DDBJ whole genome shotgun (WGS) entry which is preliminary data.</text>
</comment>
<dbReference type="Proteomes" id="UP000729402">
    <property type="component" value="Unassembled WGS sequence"/>
</dbReference>
<dbReference type="AlphaFoldDB" id="A0A8J5R294"/>
<evidence type="ECO:0000256" key="1">
    <source>
        <dbReference type="SAM" id="MobiDB-lite"/>
    </source>
</evidence>
<reference evidence="2" key="2">
    <citation type="submission" date="2021-02" db="EMBL/GenBank/DDBJ databases">
        <authorList>
            <person name="Kimball J.A."/>
            <person name="Haas M.W."/>
            <person name="Macchietto M."/>
            <person name="Kono T."/>
            <person name="Duquette J."/>
            <person name="Shao M."/>
        </authorList>
    </citation>
    <scope>NUCLEOTIDE SEQUENCE</scope>
    <source>
        <tissue evidence="2">Fresh leaf tissue</tissue>
    </source>
</reference>
<sequence length="162" mass="17467">MDATSWQNVGTGSPIASRREAQVHKKRAAWHGNHERGEEPRSAGGVVGWSGSPATPTGSPELTAESRGRGRGRGGGDRLDRSVDQPVDHGDVDGNGRNSPRLSSMGDVICRSATCFVFHGVIREHSSSVKEIASSLSERTYTQCKRVGQSYYTFIIAVTKQQ</sequence>
<accession>A0A8J5R294</accession>